<evidence type="ECO:0000313" key="1">
    <source>
        <dbReference type="EMBL" id="GAI24348.1"/>
    </source>
</evidence>
<name>X1LZ28_9ZZZZ</name>
<dbReference type="AlphaFoldDB" id="X1LZ28"/>
<sequence length="49" mass="5662">MGFEQRGFAYGNRRGFAVAEVITEEEEEPQYNSAYVVRLGQFNIVRIYG</sequence>
<comment type="caution">
    <text evidence="1">The sequence shown here is derived from an EMBL/GenBank/DDBJ whole genome shotgun (WGS) entry which is preliminary data.</text>
</comment>
<accession>X1LZ28</accession>
<organism evidence="1">
    <name type="scientific">marine sediment metagenome</name>
    <dbReference type="NCBI Taxonomy" id="412755"/>
    <lineage>
        <taxon>unclassified sequences</taxon>
        <taxon>metagenomes</taxon>
        <taxon>ecological metagenomes</taxon>
    </lineage>
</organism>
<reference evidence="1" key="1">
    <citation type="journal article" date="2014" name="Front. Microbiol.">
        <title>High frequency of phylogenetically diverse reductive dehalogenase-homologous genes in deep subseafloor sedimentary metagenomes.</title>
        <authorList>
            <person name="Kawai M."/>
            <person name="Futagami T."/>
            <person name="Toyoda A."/>
            <person name="Takaki Y."/>
            <person name="Nishi S."/>
            <person name="Hori S."/>
            <person name="Arai W."/>
            <person name="Tsubouchi T."/>
            <person name="Morono Y."/>
            <person name="Uchiyama I."/>
            <person name="Ito T."/>
            <person name="Fujiyama A."/>
            <person name="Inagaki F."/>
            <person name="Takami H."/>
        </authorList>
    </citation>
    <scope>NUCLEOTIDE SEQUENCE</scope>
    <source>
        <strain evidence="1">Expedition CK06-06</strain>
    </source>
</reference>
<proteinExistence type="predicted"/>
<protein>
    <submittedName>
        <fullName evidence="1">Uncharacterized protein</fullName>
    </submittedName>
</protein>
<dbReference type="EMBL" id="BARV01016207">
    <property type="protein sequence ID" value="GAI24348.1"/>
    <property type="molecule type" value="Genomic_DNA"/>
</dbReference>
<gene>
    <name evidence="1" type="ORF">S06H3_27870</name>
</gene>